<dbReference type="InterPro" id="IPR005814">
    <property type="entry name" value="Aminotrans_3"/>
</dbReference>
<dbReference type="InterPro" id="IPR015424">
    <property type="entry name" value="PyrdxlP-dep_Trfase"/>
</dbReference>
<accession>A0A517U4H3</accession>
<dbReference type="PANTHER" id="PTHR11986:SF79">
    <property type="entry name" value="ACETYLORNITHINE AMINOTRANSFERASE, MITOCHONDRIAL"/>
    <property type="match status" value="1"/>
</dbReference>
<organism evidence="6 7">
    <name type="scientific">Lacipirellula limnantheis</name>
    <dbReference type="NCBI Taxonomy" id="2528024"/>
    <lineage>
        <taxon>Bacteria</taxon>
        <taxon>Pseudomonadati</taxon>
        <taxon>Planctomycetota</taxon>
        <taxon>Planctomycetia</taxon>
        <taxon>Pirellulales</taxon>
        <taxon>Lacipirellulaceae</taxon>
        <taxon>Lacipirellula</taxon>
    </lineage>
</organism>
<proteinExistence type="inferred from homology"/>
<evidence type="ECO:0000313" key="6">
    <source>
        <dbReference type="EMBL" id="QDT75541.1"/>
    </source>
</evidence>
<evidence type="ECO:0000256" key="1">
    <source>
        <dbReference type="ARBA" id="ARBA00001933"/>
    </source>
</evidence>
<evidence type="ECO:0000256" key="4">
    <source>
        <dbReference type="ARBA" id="ARBA00022898"/>
    </source>
</evidence>
<keyword evidence="7" id="KW-1185">Reference proteome</keyword>
<evidence type="ECO:0000256" key="2">
    <source>
        <dbReference type="ARBA" id="ARBA00022576"/>
    </source>
</evidence>
<keyword evidence="4 5" id="KW-0663">Pyridoxal phosphate</keyword>
<keyword evidence="3 6" id="KW-0808">Transferase</keyword>
<evidence type="ECO:0000256" key="5">
    <source>
        <dbReference type="RuleBase" id="RU003560"/>
    </source>
</evidence>
<reference evidence="6 7" key="1">
    <citation type="submission" date="2019-02" db="EMBL/GenBank/DDBJ databases">
        <title>Deep-cultivation of Planctomycetes and their phenomic and genomic characterization uncovers novel biology.</title>
        <authorList>
            <person name="Wiegand S."/>
            <person name="Jogler M."/>
            <person name="Boedeker C."/>
            <person name="Pinto D."/>
            <person name="Vollmers J."/>
            <person name="Rivas-Marin E."/>
            <person name="Kohn T."/>
            <person name="Peeters S.H."/>
            <person name="Heuer A."/>
            <person name="Rast P."/>
            <person name="Oberbeckmann S."/>
            <person name="Bunk B."/>
            <person name="Jeske O."/>
            <person name="Meyerdierks A."/>
            <person name="Storesund J.E."/>
            <person name="Kallscheuer N."/>
            <person name="Luecker S."/>
            <person name="Lage O.M."/>
            <person name="Pohl T."/>
            <person name="Merkel B.J."/>
            <person name="Hornburger P."/>
            <person name="Mueller R.-W."/>
            <person name="Bruemmer F."/>
            <person name="Labrenz M."/>
            <person name="Spormann A.M."/>
            <person name="Op den Camp H."/>
            <person name="Overmann J."/>
            <person name="Amann R."/>
            <person name="Jetten M.S.M."/>
            <person name="Mascher T."/>
            <person name="Medema M.H."/>
            <person name="Devos D.P."/>
            <person name="Kaster A.-K."/>
            <person name="Ovreas L."/>
            <person name="Rohde M."/>
            <person name="Galperin M.Y."/>
            <person name="Jogler C."/>
        </authorList>
    </citation>
    <scope>NUCLEOTIDE SEQUENCE [LARGE SCALE GENOMIC DNA]</scope>
    <source>
        <strain evidence="6 7">I41</strain>
    </source>
</reference>
<protein>
    <submittedName>
        <fullName evidence="6">5-aminovalerate aminotransferase DavT</fullName>
        <ecNumber evidence="6">2.6.1.48</ecNumber>
    </submittedName>
</protein>
<dbReference type="Gene3D" id="3.40.640.10">
    <property type="entry name" value="Type I PLP-dependent aspartate aminotransferase-like (Major domain)"/>
    <property type="match status" value="1"/>
</dbReference>
<sequence>MATVTPHAQHRFIVDPTEPRSDVQRRALESLEPRSQRTYTPSGAVIARSSGSFHYTPEGRKLADFTSGVLVANLGHHPSRWWSRVNRYMGLSFEPANDRYLTATPLTAYNALTEVEAEASRRLIANLRSQAGGGRLEQILWAASGSEAVHKGLKAALAHRPGADMILATRHGFHGKKGLAGAVTGTEADDDRDPRVQFIAFPLEECFSVHRRREPIDLTPYREDLSSIYARHGQRICALVTEPYLGGGGSYHPQVEYLQMLQRFCRQHDILFVLDEVQSNFGRTGSMYAYTTYGIEPDLVVLGKGMANGMPVDAVAGRRDVLEALRYGEASDTWSAHPLGCAAVLATLDEFEAGGVMDHALQLSLVIESGLLRLAQLDAIRAVRGEGTVWGVHCAPLGDRSAEEIAAEVVKRCYLGDRQGRAIHLLGPLAGCVIRVAPPLTMELEDALEYLDAMYDIVAELS</sequence>
<dbReference type="Proteomes" id="UP000317909">
    <property type="component" value="Chromosome"/>
</dbReference>
<dbReference type="GO" id="GO:0042802">
    <property type="term" value="F:identical protein binding"/>
    <property type="evidence" value="ECO:0007669"/>
    <property type="project" value="TreeGrafter"/>
</dbReference>
<evidence type="ECO:0000256" key="3">
    <source>
        <dbReference type="ARBA" id="ARBA00022679"/>
    </source>
</evidence>
<dbReference type="SUPFAM" id="SSF53383">
    <property type="entry name" value="PLP-dependent transferases"/>
    <property type="match status" value="1"/>
</dbReference>
<keyword evidence="2 6" id="KW-0032">Aminotransferase</keyword>
<evidence type="ECO:0000313" key="7">
    <source>
        <dbReference type="Proteomes" id="UP000317909"/>
    </source>
</evidence>
<dbReference type="InterPro" id="IPR015422">
    <property type="entry name" value="PyrdxlP-dep_Trfase_small"/>
</dbReference>
<dbReference type="Pfam" id="PF00202">
    <property type="entry name" value="Aminotran_3"/>
    <property type="match status" value="1"/>
</dbReference>
<name>A0A517U4H3_9BACT</name>
<comment type="cofactor">
    <cofactor evidence="1">
        <name>pyridoxal 5'-phosphate</name>
        <dbReference type="ChEBI" id="CHEBI:597326"/>
    </cofactor>
</comment>
<dbReference type="EMBL" id="CP036339">
    <property type="protein sequence ID" value="QDT75541.1"/>
    <property type="molecule type" value="Genomic_DNA"/>
</dbReference>
<dbReference type="RefSeq" id="WP_210421038.1">
    <property type="nucleotide sequence ID" value="NZ_CP036339.1"/>
</dbReference>
<dbReference type="GO" id="GO:0047589">
    <property type="term" value="F:5-aminovalerate transaminase activity"/>
    <property type="evidence" value="ECO:0007669"/>
    <property type="project" value="UniProtKB-EC"/>
</dbReference>
<dbReference type="AlphaFoldDB" id="A0A517U4H3"/>
<dbReference type="InterPro" id="IPR015421">
    <property type="entry name" value="PyrdxlP-dep_Trfase_major"/>
</dbReference>
<dbReference type="PANTHER" id="PTHR11986">
    <property type="entry name" value="AMINOTRANSFERASE CLASS III"/>
    <property type="match status" value="1"/>
</dbReference>
<dbReference type="GO" id="GO:0030170">
    <property type="term" value="F:pyridoxal phosphate binding"/>
    <property type="evidence" value="ECO:0007669"/>
    <property type="project" value="InterPro"/>
</dbReference>
<dbReference type="KEGG" id="llh:I41_47520"/>
<comment type="similarity">
    <text evidence="5">Belongs to the class-III pyridoxal-phosphate-dependent aminotransferase family.</text>
</comment>
<dbReference type="InterPro" id="IPR050103">
    <property type="entry name" value="Class-III_PLP-dep_AT"/>
</dbReference>
<dbReference type="EC" id="2.6.1.48" evidence="6"/>
<gene>
    <name evidence="6" type="primary">davT_1</name>
    <name evidence="6" type="ORF">I41_47520</name>
</gene>
<dbReference type="Gene3D" id="3.90.1150.10">
    <property type="entry name" value="Aspartate Aminotransferase, domain 1"/>
    <property type="match status" value="1"/>
</dbReference>